<evidence type="ECO:0000256" key="2">
    <source>
        <dbReference type="ARBA" id="ARBA00022448"/>
    </source>
</evidence>
<keyword evidence="2 7" id="KW-0813">Transport</keyword>
<feature type="transmembrane region" description="Helical" evidence="7">
    <location>
        <begin position="30"/>
        <end position="48"/>
    </location>
</feature>
<gene>
    <name evidence="9" type="ORF">ACFSJH_15895</name>
</gene>
<dbReference type="Proteomes" id="UP001597362">
    <property type="component" value="Unassembled WGS sequence"/>
</dbReference>
<comment type="caution">
    <text evidence="9">The sequence shown here is derived from an EMBL/GenBank/DDBJ whole genome shotgun (WGS) entry which is preliminary data.</text>
</comment>
<keyword evidence="4 7" id="KW-0812">Transmembrane</keyword>
<evidence type="ECO:0000313" key="10">
    <source>
        <dbReference type="Proteomes" id="UP001597362"/>
    </source>
</evidence>
<keyword evidence="6 7" id="KW-0472">Membrane</keyword>
<dbReference type="SUPFAM" id="SSF161098">
    <property type="entry name" value="MetI-like"/>
    <property type="match status" value="1"/>
</dbReference>
<comment type="similarity">
    <text evidence="7">Belongs to the binding-protein-dependent transport system permease family.</text>
</comment>
<keyword evidence="3" id="KW-1003">Cell membrane</keyword>
<evidence type="ECO:0000256" key="1">
    <source>
        <dbReference type="ARBA" id="ARBA00004651"/>
    </source>
</evidence>
<proteinExistence type="inferred from homology"/>
<organism evidence="9 10">
    <name type="scientific">Paenibacillus yanchengensis</name>
    <dbReference type="NCBI Taxonomy" id="2035833"/>
    <lineage>
        <taxon>Bacteria</taxon>
        <taxon>Bacillati</taxon>
        <taxon>Bacillota</taxon>
        <taxon>Bacilli</taxon>
        <taxon>Bacillales</taxon>
        <taxon>Paenibacillaceae</taxon>
        <taxon>Paenibacillus</taxon>
    </lineage>
</organism>
<dbReference type="RefSeq" id="WP_377774165.1">
    <property type="nucleotide sequence ID" value="NZ_JBHUHO010000037.1"/>
</dbReference>
<protein>
    <submittedName>
        <fullName evidence="9">ABC transporter permease</fullName>
    </submittedName>
</protein>
<evidence type="ECO:0000256" key="4">
    <source>
        <dbReference type="ARBA" id="ARBA00022692"/>
    </source>
</evidence>
<evidence type="ECO:0000256" key="3">
    <source>
        <dbReference type="ARBA" id="ARBA00022475"/>
    </source>
</evidence>
<feature type="transmembrane region" description="Helical" evidence="7">
    <location>
        <begin position="178"/>
        <end position="206"/>
    </location>
</feature>
<dbReference type="CDD" id="cd06261">
    <property type="entry name" value="TM_PBP2"/>
    <property type="match status" value="1"/>
</dbReference>
<comment type="subcellular location">
    <subcellularLocation>
        <location evidence="1 7">Cell membrane</location>
        <topology evidence="1 7">Multi-pass membrane protein</topology>
    </subcellularLocation>
</comment>
<feature type="transmembrane region" description="Helical" evidence="7">
    <location>
        <begin position="95"/>
        <end position="116"/>
    </location>
</feature>
<feature type="transmembrane region" description="Helical" evidence="7">
    <location>
        <begin position="226"/>
        <end position="246"/>
    </location>
</feature>
<dbReference type="InterPro" id="IPR035906">
    <property type="entry name" value="MetI-like_sf"/>
</dbReference>
<keyword evidence="10" id="KW-1185">Reference proteome</keyword>
<evidence type="ECO:0000259" key="8">
    <source>
        <dbReference type="PROSITE" id="PS50928"/>
    </source>
</evidence>
<dbReference type="EMBL" id="JBHUHO010000037">
    <property type="protein sequence ID" value="MFD2117212.1"/>
    <property type="molecule type" value="Genomic_DNA"/>
</dbReference>
<feature type="domain" description="ABC transmembrane type-1" evidence="8">
    <location>
        <begin position="91"/>
        <end position="306"/>
    </location>
</feature>
<feature type="transmembrane region" description="Helical" evidence="7">
    <location>
        <begin position="137"/>
        <end position="158"/>
    </location>
</feature>
<accession>A0ABW4YNW2</accession>
<dbReference type="PANTHER" id="PTHR43227">
    <property type="entry name" value="BLL4140 PROTEIN"/>
    <property type="match status" value="1"/>
</dbReference>
<dbReference type="Gene3D" id="1.10.3720.10">
    <property type="entry name" value="MetI-like"/>
    <property type="match status" value="1"/>
</dbReference>
<dbReference type="InterPro" id="IPR000515">
    <property type="entry name" value="MetI-like"/>
</dbReference>
<reference evidence="10" key="1">
    <citation type="journal article" date="2019" name="Int. J. Syst. Evol. Microbiol.">
        <title>The Global Catalogue of Microorganisms (GCM) 10K type strain sequencing project: providing services to taxonomists for standard genome sequencing and annotation.</title>
        <authorList>
            <consortium name="The Broad Institute Genomics Platform"/>
            <consortium name="The Broad Institute Genome Sequencing Center for Infectious Disease"/>
            <person name="Wu L."/>
            <person name="Ma J."/>
        </authorList>
    </citation>
    <scope>NUCLEOTIDE SEQUENCE [LARGE SCALE GENOMIC DNA]</scope>
    <source>
        <strain evidence="10">GH52</strain>
    </source>
</reference>
<evidence type="ECO:0000256" key="6">
    <source>
        <dbReference type="ARBA" id="ARBA00023136"/>
    </source>
</evidence>
<dbReference type="PROSITE" id="PS50928">
    <property type="entry name" value="ABC_TM1"/>
    <property type="match status" value="1"/>
</dbReference>
<keyword evidence="5 7" id="KW-1133">Transmembrane helix</keyword>
<feature type="transmembrane region" description="Helical" evidence="7">
    <location>
        <begin position="285"/>
        <end position="310"/>
    </location>
</feature>
<name>A0ABW4YNW2_9BACL</name>
<evidence type="ECO:0000256" key="5">
    <source>
        <dbReference type="ARBA" id="ARBA00022989"/>
    </source>
</evidence>
<dbReference type="Pfam" id="PF00528">
    <property type="entry name" value="BPD_transp_1"/>
    <property type="match status" value="1"/>
</dbReference>
<sequence>MMLPKGQSKKPKKIKQSGAYTWQQYRKHKYLLLLLLPAIVWYAIFHYGPLYGVQLAFKDFKIMEGITGSPWVGWKHFEYMFTASKDFPIILKNTVILSFYHIIFGFPAPIVLALLFNEIRSSVFKRISQTISYLPHFLSWVILGSLLITILSPQSGVVNELIKLLGFDPVFFLGDKEWFRFTLIASGIWKEVGWGTIIYLAALAAVDPHLYESAVIDGASRWKQTIYITIPQIMPAIAIMFILRIGNILDAGFDQVLNLYHPSVYEVADIIDTYVFRVGLTQMQYSFTTAVGLFKNIIAFSLVMLTNYVVKKSGQEGLV</sequence>
<evidence type="ECO:0000313" key="9">
    <source>
        <dbReference type="EMBL" id="MFD2117212.1"/>
    </source>
</evidence>
<dbReference type="InterPro" id="IPR050809">
    <property type="entry name" value="UgpAE/MalFG_permease"/>
</dbReference>
<evidence type="ECO:0000256" key="7">
    <source>
        <dbReference type="RuleBase" id="RU363032"/>
    </source>
</evidence>
<dbReference type="PANTHER" id="PTHR43227:SF11">
    <property type="entry name" value="BLL4140 PROTEIN"/>
    <property type="match status" value="1"/>
</dbReference>